<dbReference type="PIRSF" id="PIRSF006493">
    <property type="entry name" value="Prok_Ku"/>
    <property type="match status" value="1"/>
</dbReference>
<dbReference type="PANTHER" id="PTHR41251">
    <property type="entry name" value="NON-HOMOLOGOUS END JOINING PROTEIN KU"/>
    <property type="match status" value="1"/>
</dbReference>
<dbReference type="InterPro" id="IPR006164">
    <property type="entry name" value="DNA_bd_Ku70/Ku80"/>
</dbReference>
<dbReference type="EMBL" id="AP022853">
    <property type="protein sequence ID" value="BCB25715.1"/>
    <property type="molecule type" value="Genomic_DNA"/>
</dbReference>
<proteinExistence type="predicted"/>
<dbReference type="InterPro" id="IPR016194">
    <property type="entry name" value="SPOC-like_C_dom_sf"/>
</dbReference>
<accession>A0A6F8VAD2</accession>
<feature type="domain" description="Ku" evidence="3">
    <location>
        <begin position="54"/>
        <end position="181"/>
    </location>
</feature>
<dbReference type="SUPFAM" id="SSF100939">
    <property type="entry name" value="SPOC domain-like"/>
    <property type="match status" value="1"/>
</dbReference>
<dbReference type="Pfam" id="PF02735">
    <property type="entry name" value="Ku"/>
    <property type="match status" value="1"/>
</dbReference>
<dbReference type="KEGG" id="slac:SKTS_06010"/>
<keyword evidence="1" id="KW-0238">DNA-binding</keyword>
<evidence type="ECO:0000259" key="3">
    <source>
        <dbReference type="SMART" id="SM00559"/>
    </source>
</evidence>
<sequence length="258" mass="29683">MPVRAMWKGVIHFDAIRVPVKLYGAIEDRNVHFRLLHRQDLEPVHQHLVNPETDEVVPNEETRRAYITESGDRVLLNPAELKSLEPEPSRDIEIIGFLPPHRIDHRWYDRPYYLGPDEDGAEFFALADALEAMQVEGLARWVMRNKSYVGALQLYQGYPMLMSLHHSEEVIAVETLAPPTGPPLDQRELGMARQLIEMLEAEFQPQEYHDEFRERVLEMLAAKERGKPLRQPVPQPGDQGMDIGQALEVSLQQVRKSA</sequence>
<dbReference type="InterPro" id="IPR009187">
    <property type="entry name" value="Prok_Ku"/>
</dbReference>
<organism evidence="4 5">
    <name type="scientific">Sulfurimicrobium lacus</name>
    <dbReference type="NCBI Taxonomy" id="2715678"/>
    <lineage>
        <taxon>Bacteria</taxon>
        <taxon>Pseudomonadati</taxon>
        <taxon>Pseudomonadota</taxon>
        <taxon>Betaproteobacteria</taxon>
        <taxon>Nitrosomonadales</taxon>
        <taxon>Sulfuricellaceae</taxon>
        <taxon>Sulfurimicrobium</taxon>
    </lineage>
</organism>
<protein>
    <submittedName>
        <fullName evidence="4">Non-homologous end joining protein Ku</fullName>
    </submittedName>
</protein>
<gene>
    <name evidence="4" type="primary">ku</name>
    <name evidence="4" type="ORF">SKTS_06010</name>
</gene>
<name>A0A6F8VAD2_9PROT</name>
<evidence type="ECO:0000313" key="4">
    <source>
        <dbReference type="EMBL" id="BCB25715.1"/>
    </source>
</evidence>
<evidence type="ECO:0000313" key="5">
    <source>
        <dbReference type="Proteomes" id="UP000502260"/>
    </source>
</evidence>
<dbReference type="GO" id="GO:0006303">
    <property type="term" value="P:double-strand break repair via nonhomologous end joining"/>
    <property type="evidence" value="ECO:0007669"/>
    <property type="project" value="InterPro"/>
</dbReference>
<dbReference type="GO" id="GO:0003690">
    <property type="term" value="F:double-stranded DNA binding"/>
    <property type="evidence" value="ECO:0007669"/>
    <property type="project" value="TreeGrafter"/>
</dbReference>
<dbReference type="SMART" id="SM00559">
    <property type="entry name" value="Ku78"/>
    <property type="match status" value="1"/>
</dbReference>
<dbReference type="Gene3D" id="2.40.290.10">
    <property type="match status" value="1"/>
</dbReference>
<dbReference type="AlphaFoldDB" id="A0A6F8VAD2"/>
<dbReference type="Proteomes" id="UP000502260">
    <property type="component" value="Chromosome"/>
</dbReference>
<evidence type="ECO:0000256" key="1">
    <source>
        <dbReference type="ARBA" id="ARBA00023125"/>
    </source>
</evidence>
<reference evidence="5" key="1">
    <citation type="submission" date="2020-03" db="EMBL/GenBank/DDBJ databases">
        <title>Complete genome sequence of sulfur-oxidizing bacterium skT11.</title>
        <authorList>
            <person name="Kanda M."/>
            <person name="Kojima H."/>
            <person name="Fukui M."/>
        </authorList>
    </citation>
    <scope>NUCLEOTIDE SEQUENCE [LARGE SCALE GENOMIC DNA]</scope>
    <source>
        <strain evidence="5">skT11</strain>
    </source>
</reference>
<keyword evidence="5" id="KW-1185">Reference proteome</keyword>
<evidence type="ECO:0000256" key="2">
    <source>
        <dbReference type="SAM" id="MobiDB-lite"/>
    </source>
</evidence>
<dbReference type="PANTHER" id="PTHR41251:SF1">
    <property type="entry name" value="NON-HOMOLOGOUS END JOINING PROTEIN KU"/>
    <property type="match status" value="1"/>
</dbReference>
<feature type="region of interest" description="Disordered" evidence="2">
    <location>
        <begin position="223"/>
        <end position="244"/>
    </location>
</feature>